<feature type="transmembrane region" description="Helical" evidence="2">
    <location>
        <begin position="43"/>
        <end position="64"/>
    </location>
</feature>
<feature type="region of interest" description="Disordered" evidence="1">
    <location>
        <begin position="88"/>
        <end position="113"/>
    </location>
</feature>
<dbReference type="EMBL" id="FUZV01000001">
    <property type="protein sequence ID" value="SKC57403.1"/>
    <property type="molecule type" value="Genomic_DNA"/>
</dbReference>
<keyword evidence="2" id="KW-1133">Transmembrane helix</keyword>
<sequence>MPRARRTLTDSEILSMVVNTSAARRLRGPLPERRTNAVAHAGMFLWLAAAATFLAIGLSLMVGADDWLEEHCHNGTDAQRRIECTQHAVPGAGGEGQDVRHEPNSAGTTEPRA</sequence>
<reference evidence="3 4" key="1">
    <citation type="submission" date="2017-02" db="EMBL/GenBank/DDBJ databases">
        <authorList>
            <person name="Peterson S.W."/>
        </authorList>
    </citation>
    <scope>NUCLEOTIDE SEQUENCE [LARGE SCALE GENOMIC DNA]</scope>
    <source>
        <strain evidence="3 4">P15</strain>
    </source>
</reference>
<proteinExistence type="predicted"/>
<gene>
    <name evidence="3" type="ORF">SAMN06296058_1265</name>
</gene>
<dbReference type="STRING" id="428993.SAMN06296058_1265"/>
<accession>A0A1T5K1A5</accession>
<keyword evidence="4" id="KW-1185">Reference proteome</keyword>
<name>A0A1T5K1A5_9GAMM</name>
<evidence type="ECO:0000256" key="2">
    <source>
        <dbReference type="SAM" id="Phobius"/>
    </source>
</evidence>
<organism evidence="3 4">
    <name type="scientific">Pseudoxanthomonas indica</name>
    <dbReference type="NCBI Taxonomy" id="428993"/>
    <lineage>
        <taxon>Bacteria</taxon>
        <taxon>Pseudomonadati</taxon>
        <taxon>Pseudomonadota</taxon>
        <taxon>Gammaproteobacteria</taxon>
        <taxon>Lysobacterales</taxon>
        <taxon>Lysobacteraceae</taxon>
        <taxon>Pseudoxanthomonas</taxon>
    </lineage>
</organism>
<evidence type="ECO:0000256" key="1">
    <source>
        <dbReference type="SAM" id="MobiDB-lite"/>
    </source>
</evidence>
<protein>
    <submittedName>
        <fullName evidence="3">Uncharacterized protein</fullName>
    </submittedName>
</protein>
<evidence type="ECO:0000313" key="4">
    <source>
        <dbReference type="Proteomes" id="UP000190341"/>
    </source>
</evidence>
<dbReference type="Proteomes" id="UP000190341">
    <property type="component" value="Unassembled WGS sequence"/>
</dbReference>
<keyword evidence="2" id="KW-0812">Transmembrane</keyword>
<dbReference type="AlphaFoldDB" id="A0A1T5K1A5"/>
<keyword evidence="2" id="KW-0472">Membrane</keyword>
<evidence type="ECO:0000313" key="3">
    <source>
        <dbReference type="EMBL" id="SKC57403.1"/>
    </source>
</evidence>